<gene>
    <name evidence="4" type="ORF">KUTeg_011492</name>
</gene>
<organism evidence="4 5">
    <name type="scientific">Tegillarca granosa</name>
    <name type="common">Malaysian cockle</name>
    <name type="synonym">Anadara granosa</name>
    <dbReference type="NCBI Taxonomy" id="220873"/>
    <lineage>
        <taxon>Eukaryota</taxon>
        <taxon>Metazoa</taxon>
        <taxon>Spiralia</taxon>
        <taxon>Lophotrochozoa</taxon>
        <taxon>Mollusca</taxon>
        <taxon>Bivalvia</taxon>
        <taxon>Autobranchia</taxon>
        <taxon>Pteriomorphia</taxon>
        <taxon>Arcoida</taxon>
        <taxon>Arcoidea</taxon>
        <taxon>Arcidae</taxon>
        <taxon>Tegillarca</taxon>
    </lineage>
</organism>
<dbReference type="Proteomes" id="UP001217089">
    <property type="component" value="Unassembled WGS sequence"/>
</dbReference>
<evidence type="ECO:0000256" key="1">
    <source>
        <dbReference type="PROSITE-ProRule" id="PRU00206"/>
    </source>
</evidence>
<accession>A0ABQ9F0M1</accession>
<sequence length="220" mass="25200">MIPVDLNNIENSLKVVKKIYANMTGKRKAQRICDAEKNWYYRESVKKCYKCEKCVIGEGKIKFEDAKLPMHPEFGATQCIPCRQCKPGTYNDKRAFRCKHCRNCEQQGRYELRPCTHLQNAVCGDKIISGSTKKDNISNTVAPLKSGSGPSMSKTSDSSVAFVVFTLIFLLLVIMTVILIVLYRRKAKGCKKRWQKSRNNRSHQELSTEYPLMVVTQRFS</sequence>
<dbReference type="PANTHER" id="PTHR46605">
    <property type="entry name" value="TUMOR NECROSIS FACTOR RECEPTOR"/>
    <property type="match status" value="1"/>
</dbReference>
<keyword evidence="2" id="KW-0472">Membrane</keyword>
<name>A0ABQ9F0M1_TEGGR</name>
<dbReference type="InterPro" id="IPR052302">
    <property type="entry name" value="Neurotrophin_rcpt-DD"/>
</dbReference>
<dbReference type="SMART" id="SM00208">
    <property type="entry name" value="TNFR"/>
    <property type="match status" value="1"/>
</dbReference>
<dbReference type="PANTHER" id="PTHR46605:SF2">
    <property type="entry name" value="TNFR-CYS DOMAIN-CONTAINING PROTEIN"/>
    <property type="match status" value="1"/>
</dbReference>
<reference evidence="4 5" key="1">
    <citation type="submission" date="2022-12" db="EMBL/GenBank/DDBJ databases">
        <title>Chromosome-level genome of Tegillarca granosa.</title>
        <authorList>
            <person name="Kim J."/>
        </authorList>
    </citation>
    <scope>NUCLEOTIDE SEQUENCE [LARGE SCALE GENOMIC DNA]</scope>
    <source>
        <strain evidence="4">Teg-2019</strain>
        <tissue evidence="4">Adductor muscle</tissue>
    </source>
</reference>
<keyword evidence="2" id="KW-1133">Transmembrane helix</keyword>
<dbReference type="PROSITE" id="PS50050">
    <property type="entry name" value="TNFR_NGFR_2"/>
    <property type="match status" value="1"/>
</dbReference>
<evidence type="ECO:0000259" key="3">
    <source>
        <dbReference type="PROSITE" id="PS50050"/>
    </source>
</evidence>
<proteinExistence type="predicted"/>
<evidence type="ECO:0000313" key="4">
    <source>
        <dbReference type="EMBL" id="KAJ8310956.1"/>
    </source>
</evidence>
<feature type="repeat" description="TNFR-Cys" evidence="1">
    <location>
        <begin position="84"/>
        <end position="123"/>
    </location>
</feature>
<keyword evidence="2" id="KW-0812">Transmembrane</keyword>
<evidence type="ECO:0000256" key="2">
    <source>
        <dbReference type="SAM" id="Phobius"/>
    </source>
</evidence>
<comment type="caution">
    <text evidence="4">The sequence shown here is derived from an EMBL/GenBank/DDBJ whole genome shotgun (WGS) entry which is preliminary data.</text>
</comment>
<keyword evidence="5" id="KW-1185">Reference proteome</keyword>
<comment type="caution">
    <text evidence="1">Lacks conserved residue(s) required for the propagation of feature annotation.</text>
</comment>
<dbReference type="CDD" id="cd00185">
    <property type="entry name" value="TNFRSF"/>
    <property type="match status" value="1"/>
</dbReference>
<feature type="transmembrane region" description="Helical" evidence="2">
    <location>
        <begin position="160"/>
        <end position="183"/>
    </location>
</feature>
<dbReference type="EMBL" id="JARBDR010000625">
    <property type="protein sequence ID" value="KAJ8310956.1"/>
    <property type="molecule type" value="Genomic_DNA"/>
</dbReference>
<protein>
    <recommendedName>
        <fullName evidence="3">TNFR-Cys domain-containing protein</fullName>
    </recommendedName>
</protein>
<dbReference type="PROSITE" id="PS00652">
    <property type="entry name" value="TNFR_NGFR_1"/>
    <property type="match status" value="1"/>
</dbReference>
<dbReference type="Gene3D" id="2.10.50.10">
    <property type="entry name" value="Tumor Necrosis Factor Receptor, subunit A, domain 2"/>
    <property type="match status" value="1"/>
</dbReference>
<dbReference type="InterPro" id="IPR001368">
    <property type="entry name" value="TNFR/NGFR_Cys_rich_reg"/>
</dbReference>
<evidence type="ECO:0000313" key="5">
    <source>
        <dbReference type="Proteomes" id="UP001217089"/>
    </source>
</evidence>
<dbReference type="Pfam" id="PF00020">
    <property type="entry name" value="TNFR_c6"/>
    <property type="match status" value="1"/>
</dbReference>
<feature type="domain" description="TNFR-Cys" evidence="3">
    <location>
        <begin position="84"/>
        <end position="123"/>
    </location>
</feature>